<comment type="subcellular location">
    <subcellularLocation>
        <location evidence="1">Cell envelope</location>
    </subcellularLocation>
</comment>
<keyword evidence="4" id="KW-0732">Signal</keyword>
<dbReference type="PROSITE" id="PS51007">
    <property type="entry name" value="CYTC"/>
    <property type="match status" value="1"/>
</dbReference>
<accession>A0A437PUE9</accession>
<dbReference type="GO" id="GO:0046872">
    <property type="term" value="F:metal ion binding"/>
    <property type="evidence" value="ECO:0007669"/>
    <property type="project" value="UniProtKB-KW"/>
</dbReference>
<evidence type="ECO:0000259" key="8">
    <source>
        <dbReference type="PROSITE" id="PS51007"/>
    </source>
</evidence>
<evidence type="ECO:0000313" key="9">
    <source>
        <dbReference type="EMBL" id="RVU25889.1"/>
    </source>
</evidence>
<evidence type="ECO:0000256" key="1">
    <source>
        <dbReference type="ARBA" id="ARBA00004196"/>
    </source>
</evidence>
<evidence type="ECO:0000256" key="6">
    <source>
        <dbReference type="ARBA" id="ARBA00023004"/>
    </source>
</evidence>
<dbReference type="GO" id="GO:0009055">
    <property type="term" value="F:electron transfer activity"/>
    <property type="evidence" value="ECO:0007669"/>
    <property type="project" value="InterPro"/>
</dbReference>
<gene>
    <name evidence="9" type="ORF">EOJ36_05580</name>
</gene>
<sequence length="344" mass="38712">MKKILFSALIISIFSCKSTTEEPIPNEYLNLPANPFDYSSTNLPSNLLAELKIRDNTPSDNQISNHTATLGRVLFYDKNLSINNTISCASCHKQTLSFSDTTQFSQGFEGKLTSKHTMRLINIRFFEQKTMFWDNRAASLEHQATQPISNSIEMGLSLKSAIAKISKLPYYPTLFKNAFGNETIDSIRITKALAQFVRSIVTTNSKYDLVKAGKDKYTASEARGDSLFFNIPVQNGIFCNNCHTAPAFFPVNNVISRNSKLNAQFKTVESELGNFKFGTLRNTGNMLRFLHDGSYRTLDDLFSGDVLFHSIPAKQDRQDLINFIKTLDDPSLATEVKFSNPFKK</sequence>
<keyword evidence="5" id="KW-0560">Oxidoreductase</keyword>
<keyword evidence="6 7" id="KW-0408">Iron</keyword>
<evidence type="ECO:0000313" key="10">
    <source>
        <dbReference type="Proteomes" id="UP000282832"/>
    </source>
</evidence>
<keyword evidence="2 7" id="KW-0349">Heme</keyword>
<keyword evidence="3 7" id="KW-0479">Metal-binding</keyword>
<dbReference type="GO" id="GO:0004130">
    <property type="term" value="F:cytochrome-c peroxidase activity"/>
    <property type="evidence" value="ECO:0007669"/>
    <property type="project" value="TreeGrafter"/>
</dbReference>
<name>A0A437PUE9_9BACT</name>
<dbReference type="PANTHER" id="PTHR30600">
    <property type="entry name" value="CYTOCHROME C PEROXIDASE-RELATED"/>
    <property type="match status" value="1"/>
</dbReference>
<dbReference type="Proteomes" id="UP000282832">
    <property type="component" value="Unassembled WGS sequence"/>
</dbReference>
<dbReference type="OrthoDB" id="9805202at2"/>
<evidence type="ECO:0000256" key="3">
    <source>
        <dbReference type="ARBA" id="ARBA00022723"/>
    </source>
</evidence>
<evidence type="ECO:0000256" key="2">
    <source>
        <dbReference type="ARBA" id="ARBA00022617"/>
    </source>
</evidence>
<dbReference type="Gene3D" id="1.10.760.10">
    <property type="entry name" value="Cytochrome c-like domain"/>
    <property type="match status" value="2"/>
</dbReference>
<organism evidence="9 10">
    <name type="scientific">Sandaracinomonas limnophila</name>
    <dbReference type="NCBI Taxonomy" id="1862386"/>
    <lineage>
        <taxon>Bacteria</taxon>
        <taxon>Pseudomonadati</taxon>
        <taxon>Bacteroidota</taxon>
        <taxon>Cytophagia</taxon>
        <taxon>Cytophagales</taxon>
        <taxon>Flectobacillaceae</taxon>
        <taxon>Sandaracinomonas</taxon>
    </lineage>
</organism>
<dbReference type="EMBL" id="SACY01000002">
    <property type="protein sequence ID" value="RVU25889.1"/>
    <property type="molecule type" value="Genomic_DNA"/>
</dbReference>
<proteinExistence type="predicted"/>
<comment type="caution">
    <text evidence="9">The sequence shown here is derived from an EMBL/GenBank/DDBJ whole genome shotgun (WGS) entry which is preliminary data.</text>
</comment>
<dbReference type="GO" id="GO:0020037">
    <property type="term" value="F:heme binding"/>
    <property type="evidence" value="ECO:0007669"/>
    <property type="project" value="InterPro"/>
</dbReference>
<evidence type="ECO:0000256" key="4">
    <source>
        <dbReference type="ARBA" id="ARBA00022729"/>
    </source>
</evidence>
<dbReference type="GO" id="GO:0030313">
    <property type="term" value="C:cell envelope"/>
    <property type="evidence" value="ECO:0007669"/>
    <property type="project" value="UniProtKB-SubCell"/>
</dbReference>
<evidence type="ECO:0000256" key="5">
    <source>
        <dbReference type="ARBA" id="ARBA00023002"/>
    </source>
</evidence>
<dbReference type="InterPro" id="IPR051395">
    <property type="entry name" value="Cytochrome_c_Peroxidase/MauG"/>
</dbReference>
<feature type="domain" description="Cytochrome c" evidence="8">
    <location>
        <begin position="219"/>
        <end position="328"/>
    </location>
</feature>
<dbReference type="PANTHER" id="PTHR30600:SF10">
    <property type="entry name" value="BLL6722 PROTEIN"/>
    <property type="match status" value="1"/>
</dbReference>
<evidence type="ECO:0000256" key="7">
    <source>
        <dbReference type="PROSITE-ProRule" id="PRU00433"/>
    </source>
</evidence>
<dbReference type="AlphaFoldDB" id="A0A437PUE9"/>
<dbReference type="Pfam" id="PF03150">
    <property type="entry name" value="CCP_MauG"/>
    <property type="match status" value="1"/>
</dbReference>
<protein>
    <recommendedName>
        <fullName evidence="8">Cytochrome c domain-containing protein</fullName>
    </recommendedName>
</protein>
<dbReference type="RefSeq" id="WP_127803197.1">
    <property type="nucleotide sequence ID" value="NZ_SACY01000002.1"/>
</dbReference>
<reference evidence="9 10" key="1">
    <citation type="submission" date="2019-01" db="EMBL/GenBank/DDBJ databases">
        <authorList>
            <person name="Chen W.-M."/>
        </authorList>
    </citation>
    <scope>NUCLEOTIDE SEQUENCE [LARGE SCALE GENOMIC DNA]</scope>
    <source>
        <strain evidence="9 10">FSY-15</strain>
    </source>
</reference>
<keyword evidence="10" id="KW-1185">Reference proteome</keyword>
<dbReference type="InterPro" id="IPR009056">
    <property type="entry name" value="Cyt_c-like_dom"/>
</dbReference>
<dbReference type="InterPro" id="IPR036909">
    <property type="entry name" value="Cyt_c-like_dom_sf"/>
</dbReference>
<dbReference type="SUPFAM" id="SSF46626">
    <property type="entry name" value="Cytochrome c"/>
    <property type="match status" value="2"/>
</dbReference>
<dbReference type="InterPro" id="IPR004852">
    <property type="entry name" value="Di-haem_cyt_c_peroxidsae"/>
</dbReference>
<dbReference type="PROSITE" id="PS51257">
    <property type="entry name" value="PROKAR_LIPOPROTEIN"/>
    <property type="match status" value="1"/>
</dbReference>